<sequence>MRHFLSEKSYIESLQRIIQDYECPILEMIGVQKLKIRNSLKKLREILNYHHMFQIELAERVNCWDENEKIGDIFMASFSKSMVFDAYSIYVNNFSAAMEEIKNLKRTRQSFRDFLKQKETNSPDRLSIFGLMVKPIQRFPQFIMCLQDMLKYTPKEHVDRRALQLAVTVLENLAHKLNEHKRENEQKFAAKQIMSKIREGLTKHHLTTHNKFLIRQDDMFHIVNQSQPMKSKKRRIFMLNDTLICVNVMYRDRDGEVTERYKHKWTVPLRDVDLKVNSSISNVHNSLSLWTGDSVSTMRTDSFENDSQEAYEALCNMKHDYQVLEEISKLVGSLKCPYEILTEELLSEMQRDLQCKIQDKHEQINLVDGCSIELLLPDKSGKVSVLLQASSPSAKQNWCLDFQIAKLALSPQNQQGWNIPDRQTENLPAYFVSSLPIDVSSDSSQVQCAVGVYLPSGNVGVPHVWVCNTVPTIGGQVSIISVQTSQNILTLTESFPATSREITCVEKIPGTGMGTTFSSVDTVWMATVDKQIYIYKLCNPKGSQREALKVFPLPAMALCLRYTREKLFAALDSGSVLIFERQQDEEGIWDTNNPQIVNLDTKPVTCLLESSSDSCILATASNTIYVINQNTSSLQSSHKLSGSGEVEHIVPTGVGLWVSYKDSSIIHLYHIETLDLLQEINISSAGTRVSQTDSVKECTVSCLLASRGMLWIGTNVGLLLSFPLPRLRDGVPIVSGRPYVAYHGHKGAIKFLLPFTSAFQTKSQSHLTSMQQESFDDQQDVFLKVESTLTHSPSTERGSESPENKCPSVNKTSEVSSSDEPFSDQFQKELKEKLTQRYRSAPNLLDIEDDDDMQSLYGSLMRSTEHSLSRTQSLYKRPLRENNALGTRSSTLFISGSQNGNNNNTCNSDLKVESKSRKSNAEILSNKSSVKSKTRPSFSYHMMTSMSFNNHEENNSNSIIIVSGGNGYQCWNEKQNSELNSRDNDANLLFWIYKH</sequence>
<feature type="compositionally biased region" description="Polar residues" evidence="4">
    <location>
        <begin position="807"/>
        <end position="820"/>
    </location>
</feature>
<dbReference type="InterPro" id="IPR036322">
    <property type="entry name" value="WD40_repeat_dom_sf"/>
</dbReference>
<evidence type="ECO:0000256" key="1">
    <source>
        <dbReference type="ARBA" id="ARBA00022553"/>
    </source>
</evidence>
<feature type="region of interest" description="Disordered" evidence="4">
    <location>
        <begin position="891"/>
        <end position="930"/>
    </location>
</feature>
<feature type="region of interest" description="Disordered" evidence="4">
    <location>
        <begin position="790"/>
        <end position="823"/>
    </location>
</feature>
<evidence type="ECO:0000256" key="2">
    <source>
        <dbReference type="ARBA" id="ARBA00022658"/>
    </source>
</evidence>
<dbReference type="Pfam" id="PF19057">
    <property type="entry name" value="PH_19"/>
    <property type="match status" value="1"/>
</dbReference>
<dbReference type="Pfam" id="PF00621">
    <property type="entry name" value="RhoGEF"/>
    <property type="match status" value="1"/>
</dbReference>
<organism evidence="6 7">
    <name type="scientific">Acanthosepion pharaonis</name>
    <name type="common">Pharaoh cuttlefish</name>
    <name type="synonym">Sepia pharaonis</name>
    <dbReference type="NCBI Taxonomy" id="158019"/>
    <lineage>
        <taxon>Eukaryota</taxon>
        <taxon>Metazoa</taxon>
        <taxon>Spiralia</taxon>
        <taxon>Lophotrochozoa</taxon>
        <taxon>Mollusca</taxon>
        <taxon>Cephalopoda</taxon>
        <taxon>Coleoidea</taxon>
        <taxon>Decapodiformes</taxon>
        <taxon>Sepiida</taxon>
        <taxon>Sepiina</taxon>
        <taxon>Sepiidae</taxon>
        <taxon>Acanthosepion</taxon>
    </lineage>
</organism>
<protein>
    <submittedName>
        <fullName evidence="6">ARHGEF10</fullName>
    </submittedName>
</protein>
<evidence type="ECO:0000256" key="4">
    <source>
        <dbReference type="SAM" id="MobiDB-lite"/>
    </source>
</evidence>
<dbReference type="SUPFAM" id="SSF48065">
    <property type="entry name" value="DBL homology domain (DH-domain)"/>
    <property type="match status" value="1"/>
</dbReference>
<evidence type="ECO:0000259" key="5">
    <source>
        <dbReference type="PROSITE" id="PS50010"/>
    </source>
</evidence>
<feature type="coiled-coil region" evidence="3">
    <location>
        <begin position="163"/>
        <end position="190"/>
    </location>
</feature>
<dbReference type="Gene3D" id="1.20.900.10">
    <property type="entry name" value="Dbl homology (DH) domain"/>
    <property type="match status" value="1"/>
</dbReference>
<dbReference type="SUPFAM" id="SSF50978">
    <property type="entry name" value="WD40 repeat-like"/>
    <property type="match status" value="1"/>
</dbReference>
<dbReference type="FunFam" id="1.20.900.10:FF:000003">
    <property type="entry name" value="Rho guanine nucleotide exchange factor 10 like"/>
    <property type="match status" value="1"/>
</dbReference>
<dbReference type="GO" id="GO:0005085">
    <property type="term" value="F:guanyl-nucleotide exchange factor activity"/>
    <property type="evidence" value="ECO:0007669"/>
    <property type="project" value="UniProtKB-KW"/>
</dbReference>
<dbReference type="AlphaFoldDB" id="A0A812DXB3"/>
<dbReference type="Pfam" id="PF19056">
    <property type="entry name" value="WD40_2"/>
    <property type="match status" value="1"/>
</dbReference>
<dbReference type="InterPro" id="IPR039919">
    <property type="entry name" value="ARHGEF10/ARHGEF17"/>
</dbReference>
<feature type="domain" description="DH" evidence="5">
    <location>
        <begin position="1"/>
        <end position="180"/>
    </location>
</feature>
<evidence type="ECO:0000313" key="7">
    <source>
        <dbReference type="Proteomes" id="UP000597762"/>
    </source>
</evidence>
<dbReference type="InterPro" id="IPR015943">
    <property type="entry name" value="WD40/YVTN_repeat-like_dom_sf"/>
</dbReference>
<proteinExistence type="predicted"/>
<feature type="compositionally biased region" description="Basic and acidic residues" evidence="4">
    <location>
        <begin position="910"/>
        <end position="920"/>
    </location>
</feature>
<name>A0A812DXB3_ACAPH</name>
<keyword evidence="3" id="KW-0175">Coiled coil</keyword>
<dbReference type="InterPro" id="IPR000219">
    <property type="entry name" value="DH_dom"/>
</dbReference>
<dbReference type="PANTHER" id="PTHR12877:SF7">
    <property type="entry name" value="RHO GUANINE NUCLEOTIDE EXCHANGE FACTOR 10-LIKE PROTEIN"/>
    <property type="match status" value="1"/>
</dbReference>
<reference evidence="6" key="1">
    <citation type="submission" date="2021-01" db="EMBL/GenBank/DDBJ databases">
        <authorList>
            <person name="Li R."/>
            <person name="Bekaert M."/>
        </authorList>
    </citation>
    <scope>NUCLEOTIDE SEQUENCE</scope>
    <source>
        <strain evidence="6">Farmed</strain>
    </source>
</reference>
<dbReference type="CDD" id="cd00160">
    <property type="entry name" value="RhoGEF"/>
    <property type="match status" value="1"/>
</dbReference>
<keyword evidence="2" id="KW-0344">Guanine-nucleotide releasing factor</keyword>
<comment type="caution">
    <text evidence="6">The sequence shown here is derived from an EMBL/GenBank/DDBJ whole genome shotgun (WGS) entry which is preliminary data.</text>
</comment>
<dbReference type="InterPro" id="IPR035899">
    <property type="entry name" value="DBL_dom_sf"/>
</dbReference>
<dbReference type="PROSITE" id="PS50010">
    <property type="entry name" value="DH_2"/>
    <property type="match status" value="1"/>
</dbReference>
<keyword evidence="1" id="KW-0597">Phosphoprotein</keyword>
<dbReference type="GO" id="GO:0005737">
    <property type="term" value="C:cytoplasm"/>
    <property type="evidence" value="ECO:0007669"/>
    <property type="project" value="UniProtKB-ARBA"/>
</dbReference>
<dbReference type="Proteomes" id="UP000597762">
    <property type="component" value="Unassembled WGS sequence"/>
</dbReference>
<dbReference type="EMBL" id="CAHIKZ030004180">
    <property type="protein sequence ID" value="CAE1308345.1"/>
    <property type="molecule type" value="Genomic_DNA"/>
</dbReference>
<gene>
    <name evidence="6" type="ORF">SPHA_60245</name>
</gene>
<evidence type="ECO:0000256" key="3">
    <source>
        <dbReference type="SAM" id="Coils"/>
    </source>
</evidence>
<accession>A0A812DXB3</accession>
<dbReference type="Gene3D" id="2.130.10.10">
    <property type="entry name" value="YVTN repeat-like/Quinoprotein amine dehydrogenase"/>
    <property type="match status" value="1"/>
</dbReference>
<dbReference type="InterPro" id="IPR011993">
    <property type="entry name" value="PH-like_dom_sf"/>
</dbReference>
<dbReference type="OrthoDB" id="28697at2759"/>
<dbReference type="GO" id="GO:0030036">
    <property type="term" value="P:actin cytoskeleton organization"/>
    <property type="evidence" value="ECO:0007669"/>
    <property type="project" value="TreeGrafter"/>
</dbReference>
<keyword evidence="7" id="KW-1185">Reference proteome</keyword>
<dbReference type="SMART" id="SM00325">
    <property type="entry name" value="RhoGEF"/>
    <property type="match status" value="1"/>
</dbReference>
<dbReference type="Gene3D" id="2.30.29.30">
    <property type="entry name" value="Pleckstrin-homology domain (PH domain)/Phosphotyrosine-binding domain (PTB)"/>
    <property type="match status" value="1"/>
</dbReference>
<dbReference type="PANTHER" id="PTHR12877">
    <property type="entry name" value="RHO GUANINE NUCLEOTIDE EXCHANGE FACTOR"/>
    <property type="match status" value="1"/>
</dbReference>
<dbReference type="GO" id="GO:0051496">
    <property type="term" value="P:positive regulation of stress fiber assembly"/>
    <property type="evidence" value="ECO:0007669"/>
    <property type="project" value="TreeGrafter"/>
</dbReference>
<evidence type="ECO:0000313" key="6">
    <source>
        <dbReference type="EMBL" id="CAE1308345.1"/>
    </source>
</evidence>